<accession>K9ZYE3</accession>
<evidence type="ECO:0000256" key="8">
    <source>
        <dbReference type="ARBA" id="ARBA00023002"/>
    </source>
</evidence>
<dbReference type="FunFam" id="3.30.360.10:FF:000005">
    <property type="entry name" value="Homoserine dehydrogenase"/>
    <property type="match status" value="1"/>
</dbReference>
<evidence type="ECO:0000256" key="6">
    <source>
        <dbReference type="ARBA" id="ARBA00022605"/>
    </source>
</evidence>
<dbReference type="PANTHER" id="PTHR43331">
    <property type="entry name" value="HOMOSERINE DEHYDROGENASE"/>
    <property type="match status" value="1"/>
</dbReference>
<keyword evidence="17" id="KW-1185">Reference proteome</keyword>
<evidence type="ECO:0000313" key="16">
    <source>
        <dbReference type="EMBL" id="AFZ65775.1"/>
    </source>
</evidence>
<proteinExistence type="inferred from homology"/>
<dbReference type="PATRIC" id="fig|937777.3.peg.180"/>
<comment type="catalytic activity">
    <reaction evidence="12">
        <text>L-homoserine + NADP(+) = L-aspartate 4-semialdehyde + NADPH + H(+)</text>
        <dbReference type="Rhea" id="RHEA:15761"/>
        <dbReference type="ChEBI" id="CHEBI:15378"/>
        <dbReference type="ChEBI" id="CHEBI:57476"/>
        <dbReference type="ChEBI" id="CHEBI:57783"/>
        <dbReference type="ChEBI" id="CHEBI:58349"/>
        <dbReference type="ChEBI" id="CHEBI:537519"/>
        <dbReference type="EC" id="1.1.1.3"/>
    </reaction>
</comment>
<dbReference type="NCBIfam" id="NF004976">
    <property type="entry name" value="PRK06349.1"/>
    <property type="match status" value="1"/>
</dbReference>
<evidence type="ECO:0000256" key="11">
    <source>
        <dbReference type="PIRSR" id="PIRSR036497-2"/>
    </source>
</evidence>
<organism evidence="16 17">
    <name type="scientific">Deinococcus peraridilitoris (strain DSM 19664 / LMG 22246 / CIP 109416 / KR-200)</name>
    <dbReference type="NCBI Taxonomy" id="937777"/>
    <lineage>
        <taxon>Bacteria</taxon>
        <taxon>Thermotogati</taxon>
        <taxon>Deinococcota</taxon>
        <taxon>Deinococci</taxon>
        <taxon>Deinococcales</taxon>
        <taxon>Deinococcaceae</taxon>
        <taxon>Deinococcus</taxon>
    </lineage>
</organism>
<dbReference type="EC" id="1.1.1.3" evidence="4 12"/>
<dbReference type="InterPro" id="IPR022697">
    <property type="entry name" value="HDH_short"/>
</dbReference>
<feature type="domain" description="Homoserine dehydrogenase catalytic" evidence="14">
    <location>
        <begin position="130"/>
        <end position="307"/>
    </location>
</feature>
<keyword evidence="8 12" id="KW-0560">Oxidoreductase</keyword>
<feature type="binding site" evidence="11">
    <location>
        <position position="100"/>
    </location>
    <ligand>
        <name>NADPH</name>
        <dbReference type="ChEBI" id="CHEBI:57783"/>
    </ligand>
</feature>
<evidence type="ECO:0000259" key="15">
    <source>
        <dbReference type="Pfam" id="PF03447"/>
    </source>
</evidence>
<evidence type="ECO:0000256" key="5">
    <source>
        <dbReference type="ARBA" id="ARBA00013376"/>
    </source>
</evidence>
<dbReference type="Pfam" id="PF03447">
    <property type="entry name" value="NAD_binding_3"/>
    <property type="match status" value="1"/>
</dbReference>
<dbReference type="SUPFAM" id="SSF55347">
    <property type="entry name" value="Glyceraldehyde-3-phosphate dehydrogenase-like, C-terminal domain"/>
    <property type="match status" value="1"/>
</dbReference>
<evidence type="ECO:0000313" key="17">
    <source>
        <dbReference type="Proteomes" id="UP000010467"/>
    </source>
</evidence>
<dbReference type="InterPro" id="IPR036291">
    <property type="entry name" value="NAD(P)-bd_dom_sf"/>
</dbReference>
<dbReference type="SUPFAM" id="SSF51735">
    <property type="entry name" value="NAD(P)-binding Rossmann-fold domains"/>
    <property type="match status" value="1"/>
</dbReference>
<evidence type="ECO:0000256" key="1">
    <source>
        <dbReference type="ARBA" id="ARBA00005056"/>
    </source>
</evidence>
<comment type="similarity">
    <text evidence="3 13">Belongs to the homoserine dehydrogenase family.</text>
</comment>
<dbReference type="STRING" id="937777.Deipe_0171"/>
<gene>
    <name evidence="16" type="ordered locus">Deipe_0171</name>
</gene>
<keyword evidence="7 12" id="KW-0791">Threonine biosynthesis</keyword>
<evidence type="ECO:0000256" key="7">
    <source>
        <dbReference type="ARBA" id="ARBA00022697"/>
    </source>
</evidence>
<dbReference type="UniPathway" id="UPA00050">
    <property type="reaction ID" value="UER00063"/>
</dbReference>
<keyword evidence="6 12" id="KW-0028">Amino-acid biosynthesis</keyword>
<keyword evidence="9 12" id="KW-0486">Methionine biosynthesis</keyword>
<feature type="active site" description="Proton donor" evidence="10">
    <location>
        <position position="197"/>
    </location>
</feature>
<dbReference type="InterPro" id="IPR005106">
    <property type="entry name" value="Asp/hSer_DH_NAD-bd"/>
</dbReference>
<name>K9ZYE3_DEIPD</name>
<dbReference type="InterPro" id="IPR001342">
    <property type="entry name" value="HDH_cat"/>
</dbReference>
<dbReference type="AlphaFoldDB" id="K9ZYE3"/>
<evidence type="ECO:0000256" key="3">
    <source>
        <dbReference type="ARBA" id="ARBA00006753"/>
    </source>
</evidence>
<keyword evidence="11 12" id="KW-0521">NADP</keyword>
<evidence type="ECO:0000256" key="2">
    <source>
        <dbReference type="ARBA" id="ARBA00005062"/>
    </source>
</evidence>
<dbReference type="InterPro" id="IPR019811">
    <property type="entry name" value="HDH_CS"/>
</dbReference>
<dbReference type="HOGENOM" id="CLU_009116_1_2_0"/>
<dbReference type="Proteomes" id="UP000010467">
    <property type="component" value="Chromosome"/>
</dbReference>
<evidence type="ECO:0000256" key="9">
    <source>
        <dbReference type="ARBA" id="ARBA00023167"/>
    </source>
</evidence>
<dbReference type="PANTHER" id="PTHR43331:SF1">
    <property type="entry name" value="HOMOSERINE DEHYDROGENASE"/>
    <property type="match status" value="1"/>
</dbReference>
<dbReference type="UniPathway" id="UPA00051">
    <property type="reaction ID" value="UER00465"/>
</dbReference>
<evidence type="ECO:0000256" key="13">
    <source>
        <dbReference type="RuleBase" id="RU004171"/>
    </source>
</evidence>
<evidence type="ECO:0000259" key="14">
    <source>
        <dbReference type="Pfam" id="PF00742"/>
    </source>
</evidence>
<evidence type="ECO:0000256" key="10">
    <source>
        <dbReference type="PIRSR" id="PIRSR036497-1"/>
    </source>
</evidence>
<sequence>MRTLRLGLLGCGTVGSGVVQLIHQRAERFRALGIQIELMGVLVRDLQRPRAVQPDLPLTTDASFVPDCEVLVEVMGGVERPLALCRDHLLAGKPLVSANKAMLAERWSELRPYAERGQLHYEASVMAGTPVLGPLSTTLRASRVTHLEALLNATCTFILGRMEAGEDYLIALREAQHLGYAEEDPTLDVSGVDAAQKLVILARLVADPAFGLGQVQCEGIDALPAGFFAEAHKAGERVRLVAELTQDVCGWQARVSPRRLPATHPFCAPGAGRNALRLQGEGCGELYFAGASAGGLVTASAVVGDLLSAVSGVPGHRPLPTGA</sequence>
<dbReference type="Gene3D" id="3.40.50.720">
    <property type="entry name" value="NAD(P)-binding Rossmann-like Domain"/>
    <property type="match status" value="1"/>
</dbReference>
<evidence type="ECO:0000256" key="4">
    <source>
        <dbReference type="ARBA" id="ARBA00013213"/>
    </source>
</evidence>
<dbReference type="EMBL" id="CP003382">
    <property type="protein sequence ID" value="AFZ65775.1"/>
    <property type="molecule type" value="Genomic_DNA"/>
</dbReference>
<protein>
    <recommendedName>
        <fullName evidence="5 12">Homoserine dehydrogenase</fullName>
        <ecNumber evidence="4 12">1.1.1.3</ecNumber>
    </recommendedName>
</protein>
<dbReference type="RefSeq" id="WP_015234086.1">
    <property type="nucleotide sequence ID" value="NC_019793.1"/>
</dbReference>
<reference evidence="17" key="1">
    <citation type="submission" date="2012-03" db="EMBL/GenBank/DDBJ databases">
        <title>Complete sequence of chromosome of Deinococcus peraridilitoris DSM 19664.</title>
        <authorList>
            <person name="Lucas S."/>
            <person name="Copeland A."/>
            <person name="Lapidus A."/>
            <person name="Glavina del Rio T."/>
            <person name="Dalin E."/>
            <person name="Tice H."/>
            <person name="Bruce D."/>
            <person name="Goodwin L."/>
            <person name="Pitluck S."/>
            <person name="Peters L."/>
            <person name="Mikhailova N."/>
            <person name="Lu M."/>
            <person name="Kyrpides N."/>
            <person name="Mavromatis K."/>
            <person name="Ivanova N."/>
            <person name="Brettin T."/>
            <person name="Detter J.C."/>
            <person name="Han C."/>
            <person name="Larimer F."/>
            <person name="Land M."/>
            <person name="Hauser L."/>
            <person name="Markowitz V."/>
            <person name="Cheng J.-F."/>
            <person name="Hugenholtz P."/>
            <person name="Woyke T."/>
            <person name="Wu D."/>
            <person name="Pukall R."/>
            <person name="Steenblock K."/>
            <person name="Brambilla E."/>
            <person name="Klenk H.-P."/>
            <person name="Eisen J.A."/>
        </authorList>
    </citation>
    <scope>NUCLEOTIDE SEQUENCE [LARGE SCALE GENOMIC DNA]</scope>
    <source>
        <strain evidence="17">DSM 19664 / LMG 22246 / CIP 109416 / KR-200</strain>
    </source>
</reference>
<dbReference type="GO" id="GO:0050661">
    <property type="term" value="F:NADP binding"/>
    <property type="evidence" value="ECO:0007669"/>
    <property type="project" value="InterPro"/>
</dbReference>
<dbReference type="Gene3D" id="3.30.360.10">
    <property type="entry name" value="Dihydrodipicolinate Reductase, domain 2"/>
    <property type="match status" value="1"/>
</dbReference>
<comment type="pathway">
    <text evidence="2 12">Amino-acid biosynthesis; L-methionine biosynthesis via de novo pathway; L-homoserine from L-aspartate: step 3/3.</text>
</comment>
<evidence type="ECO:0000256" key="12">
    <source>
        <dbReference type="RuleBase" id="RU000579"/>
    </source>
</evidence>
<dbReference type="GO" id="GO:0009088">
    <property type="term" value="P:threonine biosynthetic process"/>
    <property type="evidence" value="ECO:0007669"/>
    <property type="project" value="UniProtKB-UniPathway"/>
</dbReference>
<dbReference type="OrthoDB" id="9808167at2"/>
<dbReference type="GO" id="GO:0004412">
    <property type="term" value="F:homoserine dehydrogenase activity"/>
    <property type="evidence" value="ECO:0007669"/>
    <property type="project" value="UniProtKB-EC"/>
</dbReference>
<dbReference type="KEGG" id="dpd:Deipe_0171"/>
<feature type="binding site" evidence="11">
    <location>
        <position position="182"/>
    </location>
    <ligand>
        <name>L-homoserine</name>
        <dbReference type="ChEBI" id="CHEBI:57476"/>
    </ligand>
</feature>
<comment type="pathway">
    <text evidence="1 12">Amino-acid biosynthesis; L-threonine biosynthesis; L-threonine from L-aspartate: step 3/5.</text>
</comment>
<dbReference type="eggNOG" id="COG0460">
    <property type="taxonomic scope" value="Bacteria"/>
</dbReference>
<dbReference type="Pfam" id="PF00742">
    <property type="entry name" value="Homoserine_dh"/>
    <property type="match status" value="1"/>
</dbReference>
<dbReference type="GO" id="GO:0009086">
    <property type="term" value="P:methionine biosynthetic process"/>
    <property type="evidence" value="ECO:0007669"/>
    <property type="project" value="UniProtKB-KW"/>
</dbReference>
<feature type="domain" description="Aspartate/homoserine dehydrogenase NAD-binding" evidence="15">
    <location>
        <begin position="10"/>
        <end position="120"/>
    </location>
</feature>
<dbReference type="PIRSF" id="PIRSF036497">
    <property type="entry name" value="HDH_short"/>
    <property type="match status" value="1"/>
</dbReference>
<feature type="binding site" evidence="11">
    <location>
        <begin position="10"/>
        <end position="15"/>
    </location>
    <ligand>
        <name>NADP(+)</name>
        <dbReference type="ChEBI" id="CHEBI:58349"/>
    </ligand>
</feature>
<dbReference type="PROSITE" id="PS01042">
    <property type="entry name" value="HOMOSER_DHGENASE"/>
    <property type="match status" value="1"/>
</dbReference>